<reference evidence="1" key="1">
    <citation type="submission" date="2022-06" db="EMBL/GenBank/DDBJ databases">
        <title>Brachyspira pilosicoli from pigs in Switzerland.</title>
        <authorList>
            <person name="Schmitt S."/>
            <person name="Arnold M."/>
            <person name="Rossano A."/>
            <person name="Perreten V."/>
        </authorList>
    </citation>
    <scope>NUCLEOTIDE SEQUENCE</scope>
    <source>
        <strain evidence="1">MEI4028</strain>
    </source>
</reference>
<evidence type="ECO:0000313" key="2">
    <source>
        <dbReference type="Proteomes" id="UP001242021"/>
    </source>
</evidence>
<dbReference type="AlphaFoldDB" id="A0AAJ6GGH5"/>
<accession>A0AAJ6GGH5</accession>
<dbReference type="RefSeq" id="WP_284602643.1">
    <property type="nucleotide sequence ID" value="NZ_CP098752.1"/>
</dbReference>
<dbReference type="Proteomes" id="UP001242021">
    <property type="component" value="Chromosome"/>
</dbReference>
<organism evidence="1 2">
    <name type="scientific">Brachyspira pilosicoli</name>
    <name type="common">Serpulina pilosicoli</name>
    <dbReference type="NCBI Taxonomy" id="52584"/>
    <lineage>
        <taxon>Bacteria</taxon>
        <taxon>Pseudomonadati</taxon>
        <taxon>Spirochaetota</taxon>
        <taxon>Spirochaetia</taxon>
        <taxon>Brachyspirales</taxon>
        <taxon>Brachyspiraceae</taxon>
        <taxon>Brachyspira</taxon>
    </lineage>
</organism>
<protein>
    <submittedName>
        <fullName evidence="1">Uncharacterized protein</fullName>
    </submittedName>
</protein>
<dbReference type="EMBL" id="CP098754">
    <property type="protein sequence ID" value="WIH94570.1"/>
    <property type="molecule type" value="Genomic_DNA"/>
</dbReference>
<evidence type="ECO:0000313" key="1">
    <source>
        <dbReference type="EMBL" id="WIH94570.1"/>
    </source>
</evidence>
<name>A0AAJ6GGH5_BRAPL</name>
<gene>
    <name evidence="1" type="ORF">NEH99_09755</name>
</gene>
<proteinExistence type="predicted"/>
<sequence>MGKNGIPEQQKFNYGKHREKYQKEIFQLIEDIKNIPDDKKPEEINNYFVIKLYTLLKNFGIYKDYDIYNTIEYFKKEEAIFYQKLEEYLSDVNNKRKIYKSLFIIKNQILNIRDFSSNGFYQDFLDDLKSEMGLMIKTKYNNFIEPSIYNCSEDFSSIDYKHFDMKYEDNQAINKKVLAEYKRLAIGGSNA</sequence>